<sequence length="65" mass="7178">MSQRSYVMMGKVFAGNAMDWALTRSPIPVRAAVWIGVLPLAIPATIIHMGIVSRSLRWRNGRPTA</sequence>
<protein>
    <submittedName>
        <fullName evidence="2">Uncharacterized protein</fullName>
    </submittedName>
</protein>
<gene>
    <name evidence="2" type="ORF">UY81_C0007G0001</name>
</gene>
<comment type="caution">
    <text evidence="2">The sequence shown here is derived from an EMBL/GenBank/DDBJ whole genome shotgun (WGS) entry which is preliminary data.</text>
</comment>
<name>A0A0G1Y1E5_9BACT</name>
<evidence type="ECO:0000313" key="3">
    <source>
        <dbReference type="Proteomes" id="UP000034290"/>
    </source>
</evidence>
<evidence type="ECO:0000256" key="1">
    <source>
        <dbReference type="SAM" id="Phobius"/>
    </source>
</evidence>
<organism evidence="2 3">
    <name type="scientific">Candidatus Giovannonibacteria bacterium GW2011_GWA2_53_7</name>
    <dbReference type="NCBI Taxonomy" id="1618650"/>
    <lineage>
        <taxon>Bacteria</taxon>
        <taxon>Candidatus Giovannoniibacteriota</taxon>
    </lineage>
</organism>
<dbReference type="Proteomes" id="UP000034290">
    <property type="component" value="Unassembled WGS sequence"/>
</dbReference>
<reference evidence="2 3" key="1">
    <citation type="journal article" date="2015" name="Nature">
        <title>rRNA introns, odd ribosomes, and small enigmatic genomes across a large radiation of phyla.</title>
        <authorList>
            <person name="Brown C.T."/>
            <person name="Hug L.A."/>
            <person name="Thomas B.C."/>
            <person name="Sharon I."/>
            <person name="Castelle C.J."/>
            <person name="Singh A."/>
            <person name="Wilkins M.J."/>
            <person name="Williams K.H."/>
            <person name="Banfield J.F."/>
        </authorList>
    </citation>
    <scope>NUCLEOTIDE SEQUENCE [LARGE SCALE GENOMIC DNA]</scope>
</reference>
<dbReference type="AlphaFoldDB" id="A0A0G1Y1E5"/>
<dbReference type="EMBL" id="LCRM01000007">
    <property type="protein sequence ID" value="KKW36980.1"/>
    <property type="molecule type" value="Genomic_DNA"/>
</dbReference>
<keyword evidence="1" id="KW-0472">Membrane</keyword>
<keyword evidence="1" id="KW-0812">Transmembrane</keyword>
<keyword evidence="1" id="KW-1133">Transmembrane helix</keyword>
<proteinExistence type="predicted"/>
<evidence type="ECO:0000313" key="2">
    <source>
        <dbReference type="EMBL" id="KKW36980.1"/>
    </source>
</evidence>
<feature type="transmembrane region" description="Helical" evidence="1">
    <location>
        <begin position="31"/>
        <end position="52"/>
    </location>
</feature>
<accession>A0A0G1Y1E5</accession>